<evidence type="ECO:0000313" key="3">
    <source>
        <dbReference type="Proteomes" id="UP000275394"/>
    </source>
</evidence>
<keyword evidence="2" id="KW-0808">Transferase</keyword>
<keyword evidence="3" id="KW-1185">Reference proteome</keyword>
<dbReference type="Gene3D" id="3.90.1200.10">
    <property type="match status" value="1"/>
</dbReference>
<evidence type="ECO:0000313" key="2">
    <source>
        <dbReference type="EMBL" id="ROS05523.1"/>
    </source>
</evidence>
<dbReference type="Proteomes" id="UP000275394">
    <property type="component" value="Unassembled WGS sequence"/>
</dbReference>
<reference evidence="2 3" key="1">
    <citation type="submission" date="2018-11" db="EMBL/GenBank/DDBJ databases">
        <title>Genomic Encyclopedia of Type Strains, Phase IV (KMG-IV): sequencing the most valuable type-strain genomes for metagenomic binning, comparative biology and taxonomic classification.</title>
        <authorList>
            <person name="Goeker M."/>
        </authorList>
    </citation>
    <scope>NUCLEOTIDE SEQUENCE [LARGE SCALE GENOMIC DNA]</scope>
    <source>
        <strain evidence="2 3">DSM 100316</strain>
    </source>
</reference>
<feature type="domain" description="Aminoglycoside phosphotransferase" evidence="1">
    <location>
        <begin position="179"/>
        <end position="246"/>
    </location>
</feature>
<name>A0A3N2E086_9GAMM</name>
<dbReference type="SUPFAM" id="SSF56112">
    <property type="entry name" value="Protein kinase-like (PK-like)"/>
    <property type="match status" value="1"/>
</dbReference>
<evidence type="ECO:0000259" key="1">
    <source>
        <dbReference type="Pfam" id="PF01636"/>
    </source>
</evidence>
<accession>A0A3N2E086</accession>
<sequence length="338" mass="38533">MINIEEKEGITLGSFNSALDKGIPGIKRDDIKEVSVQHGGLFNSILKVETFKETFYYKQYLNDVENLTYNLPDIDASERAELAIKVQLISGQCNYNEPHNPVPEIVYVDHESNAFLMEEANTSQPLIEVLEQGGLSDVQLTKVSSFLAYFHKTTYNIYSDEESLSNVEFRDFKLSLQYDDIAELLTEKEASVVLKCKEKHQKTQQCVLHGDINSRNILVGKKGVSVIDFEQSHLGSPSYDVAYILSEIFISFYVHNKNSLKEKIDLFVSTYASIFKDVNQMSYEKDIAVHLAIQIIYRFLGPSAHHWTYYVSDKDKEELLNISKETLLSGSFVFETSN</sequence>
<proteinExistence type="predicted"/>
<dbReference type="EMBL" id="RKHR01000003">
    <property type="protein sequence ID" value="ROS05523.1"/>
    <property type="molecule type" value="Genomic_DNA"/>
</dbReference>
<dbReference type="GO" id="GO:0016740">
    <property type="term" value="F:transferase activity"/>
    <property type="evidence" value="ECO:0007669"/>
    <property type="project" value="UniProtKB-KW"/>
</dbReference>
<dbReference type="Pfam" id="PF01636">
    <property type="entry name" value="APH"/>
    <property type="match status" value="1"/>
</dbReference>
<dbReference type="InterPro" id="IPR011009">
    <property type="entry name" value="Kinase-like_dom_sf"/>
</dbReference>
<dbReference type="RefSeq" id="WP_162844084.1">
    <property type="nucleotide sequence ID" value="NZ_RKHR01000003.1"/>
</dbReference>
<dbReference type="AlphaFoldDB" id="A0A3N2E086"/>
<comment type="caution">
    <text evidence="2">The sequence shown here is derived from an EMBL/GenBank/DDBJ whole genome shotgun (WGS) entry which is preliminary data.</text>
</comment>
<gene>
    <name evidence="2" type="ORF">EDC56_1057</name>
</gene>
<organism evidence="2 3">
    <name type="scientific">Sinobacterium caligoides</name>
    <dbReference type="NCBI Taxonomy" id="933926"/>
    <lineage>
        <taxon>Bacteria</taxon>
        <taxon>Pseudomonadati</taxon>
        <taxon>Pseudomonadota</taxon>
        <taxon>Gammaproteobacteria</taxon>
        <taxon>Cellvibrionales</taxon>
        <taxon>Spongiibacteraceae</taxon>
        <taxon>Sinobacterium</taxon>
    </lineage>
</organism>
<dbReference type="InterPro" id="IPR002575">
    <property type="entry name" value="Aminoglycoside_PTrfase"/>
</dbReference>
<protein>
    <submittedName>
        <fullName evidence="2">Phosphotransferase family enzyme</fullName>
    </submittedName>
</protein>